<dbReference type="InterPro" id="IPR005580">
    <property type="entry name" value="DbpA/CsdA_RNA-bd_dom"/>
</dbReference>
<evidence type="ECO:0000256" key="1">
    <source>
        <dbReference type="ARBA" id="ARBA00022741"/>
    </source>
</evidence>
<evidence type="ECO:0000313" key="8">
    <source>
        <dbReference type="EMBL" id="STC89145.1"/>
    </source>
</evidence>
<keyword evidence="3 5" id="KW-0347">Helicase</keyword>
<dbReference type="GO" id="GO:0000027">
    <property type="term" value="P:ribosomal large subunit assembly"/>
    <property type="evidence" value="ECO:0007669"/>
    <property type="project" value="UniProtKB-UniRule"/>
</dbReference>
<dbReference type="PANTHER" id="PTHR47959">
    <property type="entry name" value="ATP-DEPENDENT RNA HELICASE RHLE-RELATED"/>
    <property type="match status" value="1"/>
</dbReference>
<dbReference type="SMART" id="SM00490">
    <property type="entry name" value="HELICc"/>
    <property type="match status" value="1"/>
</dbReference>
<evidence type="ECO:0000256" key="5">
    <source>
        <dbReference type="HAMAP-Rule" id="MF_00965"/>
    </source>
</evidence>
<dbReference type="CDD" id="cd18787">
    <property type="entry name" value="SF2_C_DEAD"/>
    <property type="match status" value="1"/>
</dbReference>
<protein>
    <recommendedName>
        <fullName evidence="5">ATP-dependent RNA helicase DbpA</fullName>
        <ecNumber evidence="5">3.6.4.13</ecNumber>
    </recommendedName>
</protein>
<dbReference type="SUPFAM" id="SSF52540">
    <property type="entry name" value="P-loop containing nucleoside triphosphate hydrolases"/>
    <property type="match status" value="1"/>
</dbReference>
<evidence type="ECO:0000256" key="4">
    <source>
        <dbReference type="ARBA" id="ARBA00022840"/>
    </source>
</evidence>
<dbReference type="GO" id="GO:0005829">
    <property type="term" value="C:cytosol"/>
    <property type="evidence" value="ECO:0007669"/>
    <property type="project" value="TreeGrafter"/>
</dbReference>
<dbReference type="InterPro" id="IPR050079">
    <property type="entry name" value="DEAD_box_RNA_helicase"/>
</dbReference>
<dbReference type="GO" id="GO:0016887">
    <property type="term" value="F:ATP hydrolysis activity"/>
    <property type="evidence" value="ECO:0007669"/>
    <property type="project" value="RHEA"/>
</dbReference>
<dbReference type="PROSITE" id="PS51192">
    <property type="entry name" value="HELICASE_ATP_BIND_1"/>
    <property type="match status" value="1"/>
</dbReference>
<dbReference type="InterPro" id="IPR000629">
    <property type="entry name" value="RNA-helicase_DEAD-box_CS"/>
</dbReference>
<reference evidence="8 9" key="1">
    <citation type="submission" date="2018-06" db="EMBL/GenBank/DDBJ databases">
        <authorList>
            <consortium name="Pathogen Informatics"/>
            <person name="Doyle S."/>
        </authorList>
    </citation>
    <scope>NUCLEOTIDE SEQUENCE [LARGE SCALE GENOMIC DNA]</scope>
    <source>
        <strain evidence="8 9">NCTC12121</strain>
    </source>
</reference>
<dbReference type="InterPro" id="IPR028619">
    <property type="entry name" value="DEAD_helicase_DbpA"/>
</dbReference>
<evidence type="ECO:0000313" key="9">
    <source>
        <dbReference type="Proteomes" id="UP000255248"/>
    </source>
</evidence>
<evidence type="ECO:0000259" key="7">
    <source>
        <dbReference type="PROSITE" id="PS51194"/>
    </source>
</evidence>
<dbReference type="STRING" id="93378.A9798_10025"/>
<keyword evidence="5" id="KW-0690">Ribosome biogenesis</keyword>
<dbReference type="GO" id="GO:0034458">
    <property type="term" value="F:3'-5' RNA helicase activity"/>
    <property type="evidence" value="ECO:0007669"/>
    <property type="project" value="UniProtKB-UniRule"/>
</dbReference>
<dbReference type="InterPro" id="IPR012677">
    <property type="entry name" value="Nucleotide-bd_a/b_plait_sf"/>
</dbReference>
<dbReference type="InterPro" id="IPR027417">
    <property type="entry name" value="P-loop_NTPase"/>
</dbReference>
<organism evidence="8 9">
    <name type="scientific">Edwardsiella hoshinae</name>
    <dbReference type="NCBI Taxonomy" id="93378"/>
    <lineage>
        <taxon>Bacteria</taxon>
        <taxon>Pseudomonadati</taxon>
        <taxon>Pseudomonadota</taxon>
        <taxon>Gammaproteobacteria</taxon>
        <taxon>Enterobacterales</taxon>
        <taxon>Hafniaceae</taxon>
        <taxon>Edwardsiella</taxon>
    </lineage>
</organism>
<dbReference type="CDD" id="cd12501">
    <property type="entry name" value="RRM_EcDbpA_like"/>
    <property type="match status" value="1"/>
</dbReference>
<dbReference type="FunFam" id="3.30.70.330:FF:000254">
    <property type="entry name" value="ATP-dependent RNA helicase DbpA"/>
    <property type="match status" value="1"/>
</dbReference>
<evidence type="ECO:0000256" key="3">
    <source>
        <dbReference type="ARBA" id="ARBA00022806"/>
    </source>
</evidence>
<comment type="similarity">
    <text evidence="5">Belongs to the DEAD box helicase family. DbpA subfamily.</text>
</comment>
<comment type="subcellular location">
    <subcellularLocation>
        <location evidence="5">Cytoplasm</location>
    </subcellularLocation>
</comment>
<dbReference type="Gene3D" id="3.30.70.330">
    <property type="match status" value="1"/>
</dbReference>
<dbReference type="Proteomes" id="UP000255248">
    <property type="component" value="Unassembled WGS sequence"/>
</dbReference>
<dbReference type="NCBIfam" id="NF008744">
    <property type="entry name" value="PRK11776.1"/>
    <property type="match status" value="1"/>
</dbReference>
<name>A0A376DGN1_9GAMM</name>
<dbReference type="EMBL" id="UFXZ01000001">
    <property type="protein sequence ID" value="STC89145.1"/>
    <property type="molecule type" value="Genomic_DNA"/>
</dbReference>
<dbReference type="EC" id="3.6.4.13" evidence="5"/>
<dbReference type="InterPro" id="IPR001650">
    <property type="entry name" value="Helicase_C-like"/>
</dbReference>
<dbReference type="SMART" id="SM00487">
    <property type="entry name" value="DEXDc"/>
    <property type="match status" value="1"/>
</dbReference>
<keyword evidence="5" id="KW-0963">Cytoplasm</keyword>
<dbReference type="PROSITE" id="PS51194">
    <property type="entry name" value="HELICASE_CTER"/>
    <property type="match status" value="1"/>
</dbReference>
<dbReference type="Pfam" id="PF00270">
    <property type="entry name" value="DEAD"/>
    <property type="match status" value="1"/>
</dbReference>
<dbReference type="Pfam" id="PF03880">
    <property type="entry name" value="DbpA"/>
    <property type="match status" value="1"/>
</dbReference>
<dbReference type="FunFam" id="3.40.50.300:FF:001245">
    <property type="entry name" value="ATP-dependent RNA helicase DbpA"/>
    <property type="match status" value="1"/>
</dbReference>
<keyword evidence="4 5" id="KW-0067">ATP-binding</keyword>
<dbReference type="HAMAP" id="MF_00965">
    <property type="entry name" value="DEAD_helicase_DbpA"/>
    <property type="match status" value="1"/>
</dbReference>
<sequence>MGIQRAGNNARTRFLPAETTIVTSFAELNALPAEQLDNLNELGYQTMTPVQAATLPAILAGKDVRAQAKTGSGKTAAFGLGLLQHIDASQFITQSLVLCPTRELADQVANALRNLARCIANIKVLTLCGGLPFSVQRNSLAHAPHIIVATPGRLLDHLKKGTVNLDALQTLVLDEADRMLDMGFADALDEVITWVPGKRQTLLFSATWPSAIAAISRRIQRDPLSIEIDTLGELPAVEQRFYEVARGAKISLLQTLLSQHQPASCVVFCNTKKDCQAVCDALSDAGQSVLALHGDMEQRERDQTLVRFANGSSRVLVATDVAARGLDIKALELVINYELAWDPELHVHRIGRTARAGASGLAISFCAPEEAQRANVLEEMLDVRLDWQPLPSGVRIVPLAAAMATLCIDGGKKAKMRPGDILGALTGELGLDGADIGKIDIHPTHAYVAVRQALARQAWQRLQQGKIKGKAVKVRLLK</sequence>
<dbReference type="GO" id="GO:0003723">
    <property type="term" value="F:RNA binding"/>
    <property type="evidence" value="ECO:0007669"/>
    <property type="project" value="UniProtKB-UniRule"/>
</dbReference>
<accession>A0A376DGN1</accession>
<evidence type="ECO:0000256" key="2">
    <source>
        <dbReference type="ARBA" id="ARBA00022801"/>
    </source>
</evidence>
<dbReference type="PANTHER" id="PTHR47959:SF1">
    <property type="entry name" value="ATP-DEPENDENT RNA HELICASE DBPA"/>
    <property type="match status" value="1"/>
</dbReference>
<gene>
    <name evidence="5 8" type="primary">dbpA</name>
    <name evidence="8" type="ORF">NCTC12121_02057</name>
</gene>
<keyword evidence="2 5" id="KW-0378">Hydrolase</keyword>
<comment type="domain">
    <text evidence="5">Contains an N-terminal domain that binds non-specifically to RNA and a C-terminal domain that binds specifically and tightly to hairpin 92 of 23S rRNA.</text>
</comment>
<proteinExistence type="inferred from homology"/>
<dbReference type="Pfam" id="PF00271">
    <property type="entry name" value="Helicase_C"/>
    <property type="match status" value="1"/>
</dbReference>
<dbReference type="PROSITE" id="PS00039">
    <property type="entry name" value="DEAD_ATP_HELICASE"/>
    <property type="match status" value="1"/>
</dbReference>
<evidence type="ECO:0000259" key="6">
    <source>
        <dbReference type="PROSITE" id="PS51192"/>
    </source>
</evidence>
<dbReference type="Gene3D" id="3.40.50.300">
    <property type="entry name" value="P-loop containing nucleotide triphosphate hydrolases"/>
    <property type="match status" value="2"/>
</dbReference>
<dbReference type="AlphaFoldDB" id="A0A376DGN1"/>
<keyword evidence="1 5" id="KW-0547">Nucleotide-binding</keyword>
<comment type="catalytic activity">
    <reaction evidence="5">
        <text>ATP + H2O = ADP + phosphate + H(+)</text>
        <dbReference type="Rhea" id="RHEA:13065"/>
        <dbReference type="ChEBI" id="CHEBI:15377"/>
        <dbReference type="ChEBI" id="CHEBI:15378"/>
        <dbReference type="ChEBI" id="CHEBI:30616"/>
        <dbReference type="ChEBI" id="CHEBI:43474"/>
        <dbReference type="ChEBI" id="CHEBI:456216"/>
        <dbReference type="EC" id="3.6.4.13"/>
    </reaction>
</comment>
<comment type="function">
    <text evidence="5">DEAD-box RNA helicase involved in the assembly of the 50S ribosomal subunit. Has an RNA-dependent ATPase activity, which is specific for 23S rRNA, and a 3' to 5' RNA helicase activity that uses the energy of ATP hydrolysis to destabilize and unwind short rRNA duplexes.</text>
</comment>
<dbReference type="InterPro" id="IPR011545">
    <property type="entry name" value="DEAD/DEAH_box_helicase_dom"/>
</dbReference>
<dbReference type="GO" id="GO:0005524">
    <property type="term" value="F:ATP binding"/>
    <property type="evidence" value="ECO:0007669"/>
    <property type="project" value="UniProtKB-UniRule"/>
</dbReference>
<dbReference type="InterPro" id="IPR014001">
    <property type="entry name" value="Helicase_ATP-bd"/>
</dbReference>
<feature type="region of interest" description="Involved in 23S rRNA binding" evidence="5">
    <location>
        <begin position="404"/>
        <end position="478"/>
    </location>
</feature>
<dbReference type="CDD" id="cd00268">
    <property type="entry name" value="DEADc"/>
    <property type="match status" value="1"/>
</dbReference>
<keyword evidence="5" id="KW-0694">RNA-binding</keyword>
<feature type="domain" description="Helicase C-terminal" evidence="7">
    <location>
        <begin position="251"/>
        <end position="398"/>
    </location>
</feature>
<feature type="domain" description="Helicase ATP-binding" evidence="6">
    <location>
        <begin position="55"/>
        <end position="226"/>
    </location>
</feature>
<dbReference type="InterPro" id="IPR044742">
    <property type="entry name" value="DEAD/DEAH_RhlB"/>
</dbReference>